<dbReference type="PANTHER" id="PTHR33710">
    <property type="entry name" value="BNAC02G09200D PROTEIN"/>
    <property type="match status" value="1"/>
</dbReference>
<protein>
    <submittedName>
        <fullName evidence="1">Uncharacterized protein</fullName>
    </submittedName>
</protein>
<dbReference type="Gene3D" id="3.60.10.10">
    <property type="entry name" value="Endonuclease/exonuclease/phosphatase"/>
    <property type="match status" value="1"/>
</dbReference>
<keyword evidence="2" id="KW-1185">Reference proteome</keyword>
<comment type="caution">
    <text evidence="1">The sequence shown here is derived from an EMBL/GenBank/DDBJ whole genome shotgun (WGS) entry which is preliminary data.</text>
</comment>
<name>A0AA88DM40_FICCA</name>
<evidence type="ECO:0000313" key="2">
    <source>
        <dbReference type="Proteomes" id="UP001187192"/>
    </source>
</evidence>
<proteinExistence type="predicted"/>
<dbReference type="AlphaFoldDB" id="A0AA88DM40"/>
<dbReference type="PANTHER" id="PTHR33710:SF77">
    <property type="entry name" value="DNASE I-LIKE SUPERFAMILY PROTEIN"/>
    <property type="match status" value="1"/>
</dbReference>
<sequence>MGAGDFNEIRVHSSMAHFRETVEDCDLQDLGFRGAVRTWNNGQGVPDNIQERLDRVLVNEEWRILYAFGRVYHRDFFRSDHRALHVVLDEGADNMRDYHGNKQFHFEPLWRSKEEYKDVVLGMWFREAIRGDGAALMRTLDRCAQALKRWGKDTFGYIPCQGTDKEAVLEIPLGFSKRNDCFIWHFGSKGLYSVKSGYKLEMMGRNEEGSPGLASSFHLGDLKSFYWGSVLGIMQGNSHLLMIPLHELVLYWVTTSCNGLEGSKVRVANSVVSRWSHPTGSFVKANVDASVKTGIGFIGISIVIRDGNEGAKMLEVCGFPNWVIESDAINVVRAVLFPTQLAPEASIITDIKDAISQAHGGNVC</sequence>
<dbReference type="Proteomes" id="UP001187192">
    <property type="component" value="Unassembled WGS sequence"/>
</dbReference>
<gene>
    <name evidence="1" type="ORF">TIFTF001_026881</name>
</gene>
<evidence type="ECO:0000313" key="1">
    <source>
        <dbReference type="EMBL" id="GMN57788.1"/>
    </source>
</evidence>
<dbReference type="EMBL" id="BTGU01000072">
    <property type="protein sequence ID" value="GMN57788.1"/>
    <property type="molecule type" value="Genomic_DNA"/>
</dbReference>
<dbReference type="InterPro" id="IPR036691">
    <property type="entry name" value="Endo/exonu/phosph_ase_sf"/>
</dbReference>
<dbReference type="SUPFAM" id="SSF56219">
    <property type="entry name" value="DNase I-like"/>
    <property type="match status" value="1"/>
</dbReference>
<reference evidence="1" key="1">
    <citation type="submission" date="2023-07" db="EMBL/GenBank/DDBJ databases">
        <title>draft genome sequence of fig (Ficus carica).</title>
        <authorList>
            <person name="Takahashi T."/>
            <person name="Nishimura K."/>
        </authorList>
    </citation>
    <scope>NUCLEOTIDE SEQUENCE</scope>
</reference>
<accession>A0AA88DM40</accession>
<organism evidence="1 2">
    <name type="scientific">Ficus carica</name>
    <name type="common">Common fig</name>
    <dbReference type="NCBI Taxonomy" id="3494"/>
    <lineage>
        <taxon>Eukaryota</taxon>
        <taxon>Viridiplantae</taxon>
        <taxon>Streptophyta</taxon>
        <taxon>Embryophyta</taxon>
        <taxon>Tracheophyta</taxon>
        <taxon>Spermatophyta</taxon>
        <taxon>Magnoliopsida</taxon>
        <taxon>eudicotyledons</taxon>
        <taxon>Gunneridae</taxon>
        <taxon>Pentapetalae</taxon>
        <taxon>rosids</taxon>
        <taxon>fabids</taxon>
        <taxon>Rosales</taxon>
        <taxon>Moraceae</taxon>
        <taxon>Ficeae</taxon>
        <taxon>Ficus</taxon>
    </lineage>
</organism>